<feature type="transmembrane region" description="Helical" evidence="1">
    <location>
        <begin position="71"/>
        <end position="92"/>
    </location>
</feature>
<proteinExistence type="predicted"/>
<sequence>MAVAVMHAQRAPSRLRELLSPNAVLLVTMLIVALALTTPQVVTIGAMYHDVYQYFDAANRIFDGGMPARDFATPVGPLGYYLFAIGLTVFPVGQPVLLAQWSILVVTAPLLAVVLHDVAKRSRATAFALLIPFLLFALLPFNTIDYYPLPGVDGFGIYNRQVCSLLYVVVAALVFVRNRRLLTMIVTFALSALFFVKITGFLTAAMIVGFAFLAGRLTVRNVQAAVAAFALLLAGLELTTGLVGDYVGDISELVGINRALLLPRFLQAASLNFGMFAAIGALSLVVLWADRRTLGSVMRSALRFRSATRLSAAVNHPACWLLVVLFAGLFFETQNLGSQALIFIWPVCLRVILRMRRFRARPLVGLTVAALVAAAVLPPPVEVIGRAARVFVGSAVTVPLDTHNLKSLGQVALRPDVALRVEHMTAFYPEHRVFYEDFIDLEDTPSPLLFHDPDFHASYLLGVDEAIDSIRALEARAGVRFDTIWSLSSYNVFPYLMDRGAPRSLHIAADPWRTVSTPDADELRAVSETDLVVYPTCPTTLVNGKLLAMYAPGLTNHTRITLDDCSDAFVNETFAAALRGRG</sequence>
<comment type="caution">
    <text evidence="2">The sequence shown here is derived from an EMBL/GenBank/DDBJ whole genome shotgun (WGS) entry which is preliminary data.</text>
</comment>
<dbReference type="Proteomes" id="UP001651690">
    <property type="component" value="Unassembled WGS sequence"/>
</dbReference>
<dbReference type="EMBL" id="JANDBD010000001">
    <property type="protein sequence ID" value="MCP9270590.1"/>
    <property type="molecule type" value="Genomic_DNA"/>
</dbReference>
<organism evidence="2 3">
    <name type="scientific">Mycolicibacterium arenosum</name>
    <dbReference type="NCBI Taxonomy" id="2952157"/>
    <lineage>
        <taxon>Bacteria</taxon>
        <taxon>Bacillati</taxon>
        <taxon>Actinomycetota</taxon>
        <taxon>Actinomycetes</taxon>
        <taxon>Mycobacteriales</taxon>
        <taxon>Mycobacteriaceae</taxon>
        <taxon>Mycolicibacterium</taxon>
    </lineage>
</organism>
<keyword evidence="1" id="KW-0812">Transmembrane</keyword>
<dbReference type="RefSeq" id="WP_255057567.1">
    <property type="nucleotide sequence ID" value="NZ_JANDBD010000001.1"/>
</dbReference>
<feature type="transmembrane region" description="Helical" evidence="1">
    <location>
        <begin position="23"/>
        <end position="50"/>
    </location>
</feature>
<keyword evidence="1" id="KW-0472">Membrane</keyword>
<gene>
    <name evidence="2" type="ORF">NM203_00165</name>
</gene>
<evidence type="ECO:0000313" key="3">
    <source>
        <dbReference type="Proteomes" id="UP001651690"/>
    </source>
</evidence>
<accession>A0ABT1LVH1</accession>
<feature type="transmembrane region" description="Helical" evidence="1">
    <location>
        <begin position="336"/>
        <end position="353"/>
    </location>
</feature>
<feature type="transmembrane region" description="Helical" evidence="1">
    <location>
        <begin position="156"/>
        <end position="176"/>
    </location>
</feature>
<evidence type="ECO:0000256" key="1">
    <source>
        <dbReference type="SAM" id="Phobius"/>
    </source>
</evidence>
<evidence type="ECO:0000313" key="2">
    <source>
        <dbReference type="EMBL" id="MCP9270590.1"/>
    </source>
</evidence>
<feature type="transmembrane region" description="Helical" evidence="1">
    <location>
        <begin position="310"/>
        <end position="330"/>
    </location>
</feature>
<feature type="transmembrane region" description="Helical" evidence="1">
    <location>
        <begin position="360"/>
        <end position="377"/>
    </location>
</feature>
<keyword evidence="3" id="KW-1185">Reference proteome</keyword>
<keyword evidence="1" id="KW-1133">Transmembrane helix</keyword>
<protein>
    <submittedName>
        <fullName evidence="2">Uncharacterized protein</fullName>
    </submittedName>
</protein>
<feature type="transmembrane region" description="Helical" evidence="1">
    <location>
        <begin position="126"/>
        <end position="144"/>
    </location>
</feature>
<feature type="transmembrane region" description="Helical" evidence="1">
    <location>
        <begin position="265"/>
        <end position="289"/>
    </location>
</feature>
<name>A0ABT1LVH1_9MYCO</name>
<feature type="transmembrane region" description="Helical" evidence="1">
    <location>
        <begin position="98"/>
        <end position="119"/>
    </location>
</feature>
<feature type="transmembrane region" description="Helical" evidence="1">
    <location>
        <begin position="188"/>
        <end position="213"/>
    </location>
</feature>
<reference evidence="2 3" key="1">
    <citation type="submission" date="2022-06" db="EMBL/GenBank/DDBJ databases">
        <title>Mycolicibacterium sp. CAU 1645 isolated from seawater.</title>
        <authorList>
            <person name="Kim W."/>
        </authorList>
    </citation>
    <scope>NUCLEOTIDE SEQUENCE [LARGE SCALE GENOMIC DNA]</scope>
    <source>
        <strain evidence="2 3">CAU 1645</strain>
    </source>
</reference>